<dbReference type="EMBL" id="LAZR01000437">
    <property type="protein sequence ID" value="KKN68879.1"/>
    <property type="molecule type" value="Genomic_DNA"/>
</dbReference>
<evidence type="ECO:0000313" key="5">
    <source>
        <dbReference type="EMBL" id="KKN68879.1"/>
    </source>
</evidence>
<dbReference type="AlphaFoldDB" id="A0A0F9SPK3"/>
<organism evidence="5">
    <name type="scientific">marine sediment metagenome</name>
    <dbReference type="NCBI Taxonomy" id="412755"/>
    <lineage>
        <taxon>unclassified sequences</taxon>
        <taxon>metagenomes</taxon>
        <taxon>ecological metagenomes</taxon>
    </lineage>
</organism>
<name>A0A0F9SPK3_9ZZZZ</name>
<dbReference type="InterPro" id="IPR003959">
    <property type="entry name" value="ATPase_AAA_core"/>
</dbReference>
<dbReference type="GO" id="GO:0005524">
    <property type="term" value="F:ATP binding"/>
    <property type="evidence" value="ECO:0007669"/>
    <property type="project" value="UniProtKB-KW"/>
</dbReference>
<dbReference type="GO" id="GO:0005663">
    <property type="term" value="C:DNA replication factor C complex"/>
    <property type="evidence" value="ECO:0007669"/>
    <property type="project" value="TreeGrafter"/>
</dbReference>
<gene>
    <name evidence="5" type="ORF">LCGC14_0446650</name>
</gene>
<dbReference type="InterPro" id="IPR050238">
    <property type="entry name" value="DNA_Rep/Repair_Clamp_Loader"/>
</dbReference>
<comment type="caution">
    <text evidence="5">The sequence shown here is derived from an EMBL/GenBank/DDBJ whole genome shotgun (WGS) entry which is preliminary data.</text>
</comment>
<dbReference type="InterPro" id="IPR027417">
    <property type="entry name" value="P-loop_NTPase"/>
</dbReference>
<evidence type="ECO:0000256" key="3">
    <source>
        <dbReference type="ARBA" id="ARBA00022840"/>
    </source>
</evidence>
<dbReference type="PANTHER" id="PTHR11669:SF20">
    <property type="entry name" value="REPLICATION FACTOR C SUBUNIT 4"/>
    <property type="match status" value="1"/>
</dbReference>
<evidence type="ECO:0000256" key="1">
    <source>
        <dbReference type="ARBA" id="ARBA00022705"/>
    </source>
</evidence>
<reference evidence="5" key="1">
    <citation type="journal article" date="2015" name="Nature">
        <title>Complex archaea that bridge the gap between prokaryotes and eukaryotes.</title>
        <authorList>
            <person name="Spang A."/>
            <person name="Saw J.H."/>
            <person name="Jorgensen S.L."/>
            <person name="Zaremba-Niedzwiedzka K."/>
            <person name="Martijn J."/>
            <person name="Lind A.E."/>
            <person name="van Eijk R."/>
            <person name="Schleper C."/>
            <person name="Guy L."/>
            <person name="Ettema T.J."/>
        </authorList>
    </citation>
    <scope>NUCLEOTIDE SEQUENCE</scope>
</reference>
<keyword evidence="2" id="KW-0547">Nucleotide-binding</keyword>
<sequence>MAKGKAAKAKAPDVLTDILWTEKYRPTKLEELALESDNRAVLSAYLAAGEIPHLLMAGPPGAGKTTIARILYRALDCRYLVLNASVERGIDVVRGKIGTFVTAMTDARFNIVFLDEADAMTSDAQTGLRNLIEAYADRARFILTANKLFRIIGAIQSRCQLLTLGPPPFKERYRILASVLEREGITAEVPAILTYAERYPDMRRMLWQAQRMYLARGELAPATEANTVDGVALFALLEGKNFTGLRQLTTQDTFDVLDGLVELFWAVPDTHARAGFLRHILGKGVHESGFTPDPIVHFLGVCSEAMEGL</sequence>
<dbReference type="GO" id="GO:0006281">
    <property type="term" value="P:DNA repair"/>
    <property type="evidence" value="ECO:0007669"/>
    <property type="project" value="TreeGrafter"/>
</dbReference>
<dbReference type="CDD" id="cd00009">
    <property type="entry name" value="AAA"/>
    <property type="match status" value="1"/>
</dbReference>
<keyword evidence="1" id="KW-0235">DNA replication</keyword>
<dbReference type="Gene3D" id="3.40.50.300">
    <property type="entry name" value="P-loop containing nucleotide triphosphate hydrolases"/>
    <property type="match status" value="1"/>
</dbReference>
<dbReference type="SUPFAM" id="SSF52540">
    <property type="entry name" value="P-loop containing nucleoside triphosphate hydrolases"/>
    <property type="match status" value="1"/>
</dbReference>
<evidence type="ECO:0000259" key="4">
    <source>
        <dbReference type="SMART" id="SM00382"/>
    </source>
</evidence>
<dbReference type="InterPro" id="IPR003593">
    <property type="entry name" value="AAA+_ATPase"/>
</dbReference>
<dbReference type="SMART" id="SM00382">
    <property type="entry name" value="AAA"/>
    <property type="match status" value="1"/>
</dbReference>
<dbReference type="PANTHER" id="PTHR11669">
    <property type="entry name" value="REPLICATION FACTOR C / DNA POLYMERASE III GAMMA-TAU SUBUNIT"/>
    <property type="match status" value="1"/>
</dbReference>
<dbReference type="Pfam" id="PF00004">
    <property type="entry name" value="AAA"/>
    <property type="match status" value="1"/>
</dbReference>
<dbReference type="GO" id="GO:0003689">
    <property type="term" value="F:DNA clamp loader activity"/>
    <property type="evidence" value="ECO:0007669"/>
    <property type="project" value="TreeGrafter"/>
</dbReference>
<feature type="domain" description="AAA+ ATPase" evidence="4">
    <location>
        <begin position="50"/>
        <end position="167"/>
    </location>
</feature>
<proteinExistence type="predicted"/>
<accession>A0A0F9SPK3</accession>
<dbReference type="GO" id="GO:0006261">
    <property type="term" value="P:DNA-templated DNA replication"/>
    <property type="evidence" value="ECO:0007669"/>
    <property type="project" value="TreeGrafter"/>
</dbReference>
<evidence type="ECO:0000256" key="2">
    <source>
        <dbReference type="ARBA" id="ARBA00022741"/>
    </source>
</evidence>
<dbReference type="GO" id="GO:0016887">
    <property type="term" value="F:ATP hydrolysis activity"/>
    <property type="evidence" value="ECO:0007669"/>
    <property type="project" value="InterPro"/>
</dbReference>
<keyword evidence="3" id="KW-0067">ATP-binding</keyword>
<protein>
    <recommendedName>
        <fullName evidence="4">AAA+ ATPase domain-containing protein</fullName>
    </recommendedName>
</protein>